<dbReference type="PROSITE" id="PS00108">
    <property type="entry name" value="PROTEIN_KINASE_ST"/>
    <property type="match status" value="1"/>
</dbReference>
<dbReference type="Pfam" id="PF00069">
    <property type="entry name" value="Pkinase"/>
    <property type="match status" value="1"/>
</dbReference>
<dbReference type="InterPro" id="IPR008271">
    <property type="entry name" value="Ser/Thr_kinase_AS"/>
</dbReference>
<feature type="compositionally biased region" description="Low complexity" evidence="3">
    <location>
        <begin position="1040"/>
        <end position="1052"/>
    </location>
</feature>
<feature type="region of interest" description="Disordered" evidence="3">
    <location>
        <begin position="130"/>
        <end position="151"/>
    </location>
</feature>
<feature type="compositionally biased region" description="Polar residues" evidence="3">
    <location>
        <begin position="365"/>
        <end position="381"/>
    </location>
</feature>
<keyword evidence="1" id="KW-0547">Nucleotide-binding</keyword>
<organism evidence="5 6">
    <name type="scientific">Sporothrix curviconia</name>
    <dbReference type="NCBI Taxonomy" id="1260050"/>
    <lineage>
        <taxon>Eukaryota</taxon>
        <taxon>Fungi</taxon>
        <taxon>Dikarya</taxon>
        <taxon>Ascomycota</taxon>
        <taxon>Pezizomycotina</taxon>
        <taxon>Sordariomycetes</taxon>
        <taxon>Sordariomycetidae</taxon>
        <taxon>Ophiostomatales</taxon>
        <taxon>Ophiostomataceae</taxon>
        <taxon>Sporothrix</taxon>
    </lineage>
</organism>
<dbReference type="InterPro" id="IPR011009">
    <property type="entry name" value="Kinase-like_dom_sf"/>
</dbReference>
<evidence type="ECO:0000256" key="3">
    <source>
        <dbReference type="SAM" id="MobiDB-lite"/>
    </source>
</evidence>
<feature type="compositionally biased region" description="Low complexity" evidence="3">
    <location>
        <begin position="615"/>
        <end position="626"/>
    </location>
</feature>
<keyword evidence="5" id="KW-0723">Serine/threonine-protein kinase</keyword>
<feature type="compositionally biased region" description="Low complexity" evidence="3">
    <location>
        <begin position="138"/>
        <end position="149"/>
    </location>
</feature>
<feature type="compositionally biased region" description="Polar residues" evidence="3">
    <location>
        <begin position="600"/>
        <end position="614"/>
    </location>
</feature>
<feature type="region of interest" description="Disordered" evidence="3">
    <location>
        <begin position="536"/>
        <end position="572"/>
    </location>
</feature>
<dbReference type="EMBL" id="CAWUHB010000067">
    <property type="protein sequence ID" value="CAK7232719.1"/>
    <property type="molecule type" value="Genomic_DNA"/>
</dbReference>
<dbReference type="PANTHER" id="PTHR24346">
    <property type="entry name" value="MAP/MICROTUBULE AFFINITY-REGULATING KINASE"/>
    <property type="match status" value="1"/>
</dbReference>
<protein>
    <submittedName>
        <fullName evidence="5">Serine/threonine protein kinase</fullName>
    </submittedName>
</protein>
<name>A0ABP0CKV8_9PEZI</name>
<proteinExistence type="predicted"/>
<evidence type="ECO:0000313" key="6">
    <source>
        <dbReference type="Proteomes" id="UP001642405"/>
    </source>
</evidence>
<keyword evidence="5" id="KW-0808">Transferase</keyword>
<feature type="compositionally biased region" description="Low complexity" evidence="3">
    <location>
        <begin position="635"/>
        <end position="654"/>
    </location>
</feature>
<keyword evidence="6" id="KW-1185">Reference proteome</keyword>
<accession>A0ABP0CKV8</accession>
<keyword evidence="2" id="KW-0067">ATP-binding</keyword>
<dbReference type="PANTHER" id="PTHR24346:SF51">
    <property type="entry name" value="PAS DOMAIN-CONTAINING SERINE_THREONINE-PROTEIN KINASE"/>
    <property type="match status" value="1"/>
</dbReference>
<reference evidence="5 6" key="1">
    <citation type="submission" date="2024-01" db="EMBL/GenBank/DDBJ databases">
        <authorList>
            <person name="Allen C."/>
            <person name="Tagirdzhanova G."/>
        </authorList>
    </citation>
    <scope>NUCLEOTIDE SEQUENCE [LARGE SCALE GENOMIC DNA]</scope>
</reference>
<dbReference type="Proteomes" id="UP001642405">
    <property type="component" value="Unassembled WGS sequence"/>
</dbReference>
<dbReference type="InterPro" id="IPR057213">
    <property type="entry name" value="DUF7891"/>
</dbReference>
<feature type="compositionally biased region" description="Polar residues" evidence="3">
    <location>
        <begin position="1117"/>
        <end position="1128"/>
    </location>
</feature>
<dbReference type="GO" id="GO:0004674">
    <property type="term" value="F:protein serine/threonine kinase activity"/>
    <property type="evidence" value="ECO:0007669"/>
    <property type="project" value="UniProtKB-KW"/>
</dbReference>
<feature type="region of interest" description="Disordered" evidence="3">
    <location>
        <begin position="26"/>
        <end position="51"/>
    </location>
</feature>
<feature type="region of interest" description="Disordered" evidence="3">
    <location>
        <begin position="913"/>
        <end position="945"/>
    </location>
</feature>
<feature type="region of interest" description="Disordered" evidence="3">
    <location>
        <begin position="983"/>
        <end position="1013"/>
    </location>
</feature>
<feature type="region of interest" description="Disordered" evidence="3">
    <location>
        <begin position="341"/>
        <end position="390"/>
    </location>
</feature>
<feature type="region of interest" description="Disordered" evidence="3">
    <location>
        <begin position="421"/>
        <end position="449"/>
    </location>
</feature>
<evidence type="ECO:0000313" key="5">
    <source>
        <dbReference type="EMBL" id="CAK7232719.1"/>
    </source>
</evidence>
<dbReference type="SUPFAM" id="SSF56112">
    <property type="entry name" value="Protein kinase-like (PK-like)"/>
    <property type="match status" value="1"/>
</dbReference>
<feature type="region of interest" description="Disordered" evidence="3">
    <location>
        <begin position="594"/>
        <end position="655"/>
    </location>
</feature>
<feature type="compositionally biased region" description="Polar residues" evidence="3">
    <location>
        <begin position="927"/>
        <end position="940"/>
    </location>
</feature>
<feature type="compositionally biased region" description="Basic and acidic residues" evidence="3">
    <location>
        <begin position="38"/>
        <end position="49"/>
    </location>
</feature>
<dbReference type="InterPro" id="IPR000719">
    <property type="entry name" value="Prot_kinase_dom"/>
</dbReference>
<dbReference type="PROSITE" id="PS50011">
    <property type="entry name" value="PROTEIN_KINASE_DOM"/>
    <property type="match status" value="1"/>
</dbReference>
<dbReference type="SMART" id="SM00220">
    <property type="entry name" value="S_TKc"/>
    <property type="match status" value="1"/>
</dbReference>
<comment type="caution">
    <text evidence="5">The sequence shown here is derived from an EMBL/GenBank/DDBJ whole genome shotgun (WGS) entry which is preliminary data.</text>
</comment>
<evidence type="ECO:0000259" key="4">
    <source>
        <dbReference type="PROSITE" id="PS50011"/>
    </source>
</evidence>
<feature type="compositionally biased region" description="Low complexity" evidence="3">
    <location>
        <begin position="1130"/>
        <end position="1141"/>
    </location>
</feature>
<evidence type="ECO:0000256" key="1">
    <source>
        <dbReference type="ARBA" id="ARBA00022741"/>
    </source>
</evidence>
<dbReference type="Pfam" id="PF25421">
    <property type="entry name" value="DUF7891"/>
    <property type="match status" value="1"/>
</dbReference>
<sequence length="1435" mass="154737">MASTAPGASLARPSYGAAADSLTFLPRTPGVNEQYDDEAQRNTTDEPVRRQARTVSANQLALPLYLPKNRSTGNLTVASDVSDKARLRFSFDAGASAVDFDAATRSPIVTDHDHGLGLSGLRRIRQHAPPVRAPTVPSDPSNPSSRSPSFALPRSVSMTAMMQHANAFATPSDVVSSPAFTEDLTRFPSESLHSFSFAHQSGDLLHSHQTVFKRSLEFMKDRMGHAASSQAGLASAQARATGDIETQNMLDLLARAQLVGANNLPGSGDLGFPTGPLTGPPDMSGENVFEAGFIQRTASPEPLGEGASAVAPSEADSPLLMAKIPAIHPRHSFNLLNEEHPAAPFHTPTATDDGSVSGAARPSDSAESSRTPTNESGTTQKTSPPLSRPTSLLLRRTLTDLTPVTVQQRLLDTLATPYVAPPTAGAGGISPRSLPMPADTPSDTTTQAPLSATAPSFASPISATANLGERPLAHPTRWVPAAQAIFTTQAKAPYTIIAANDLACLVFGVTKAEVRKMGILQVIQQERRAWLEKKLQRVDDDDDDDNSGKGKGKGNDNTNEAQVRESAPVEIAQPVPKATVNISSLLGARGGGITAKLLSKPNSRSQTPQSSGSNSQPQTPQQAARRASTKTAPGSDLRSPRSSISSHHNNNKSRGVLLCGDVVPIQKRNGATGSASLWVKEKRVGLIWVMEEIHEDVATVAIDEDGYVSSISGATGPIWGEEDMQPGMDISRLIPRIARQGIDGKTGAVDFNELTRRKFYTCRNCDRINIPATIEQIQGEPSLRVSSFPHIAGIIVVSTQTLAIKSSNSVFCGALFGYEKPNGLSINQLVPNFDKILQILIEVDNVRMVDGIVVPEHSFRRASAFLALRDGRPDAANSFLRPDGLPGRHRDGSELKIDVQMRVVKSEKQPKIHEETVIETIDEDQSEASSSVITDSASPTPSSPFPVPKSEMVYALWITYSRNLHAGTRNSVSAASPLLSGAATPMYQPSPGQTPVHSPFEVPPIPSDDQLDLRKEKTTVTQSLTRQLKEVAQSTVLRLSTSLSRPSSAVSAQPPPPPPAATDTNAQVAPSSLLSSPKAAAAMPSIATPAVTVTTATPSATTPDLSDLAKEDLLQPQLTSNPAPTTKQDAAAPTSAAAPTTTTVIAQKSDIVPATVSKMTAGVPRKKTIDDFAILEDMGQGAYGQVKLAKEKATGRRVVIKYVTKKRILVDTWTRDRRLGTVPLEIHVLDYLRRDGLRHPNIVEMEDFFEDDINYYIEMKPHGLPGMDLFDYIELRTNMDESECRNIFVQVAQAVHHLHTKALVVHRDIKDENIILDGEGNIKLIDFGSAAYIKSGPFDVFVGTIDYAAPEVLGGKPYKGKEQDVWALGILLYTIIYKENPFYSIDEIMDRDLRIPYVISEDSIDLIRKMLDRDVTQRWTIEQVLEHPWCQTQTQ</sequence>
<dbReference type="CDD" id="cd14004">
    <property type="entry name" value="STKc_PASK"/>
    <property type="match status" value="1"/>
</dbReference>
<dbReference type="Gene3D" id="1.10.510.10">
    <property type="entry name" value="Transferase(Phosphotransferase) domain 1"/>
    <property type="match status" value="1"/>
</dbReference>
<feature type="region of interest" description="Disordered" evidence="3">
    <location>
        <begin position="1040"/>
        <end position="1076"/>
    </location>
</feature>
<gene>
    <name evidence="5" type="primary">FUN31_1</name>
    <name evidence="5" type="ORF">SCUCBS95973_008353</name>
</gene>
<dbReference type="Gene3D" id="3.30.200.20">
    <property type="entry name" value="Phosphorylase Kinase, domain 1"/>
    <property type="match status" value="1"/>
</dbReference>
<feature type="domain" description="Protein kinase" evidence="4">
    <location>
        <begin position="1172"/>
        <end position="1430"/>
    </location>
</feature>
<evidence type="ECO:0000256" key="2">
    <source>
        <dbReference type="ARBA" id="ARBA00022840"/>
    </source>
</evidence>
<feature type="region of interest" description="Disordered" evidence="3">
    <location>
        <begin position="1117"/>
        <end position="1141"/>
    </location>
</feature>
<keyword evidence="5" id="KW-0418">Kinase</keyword>